<dbReference type="EMBL" id="HBHJ01028166">
    <property type="protein sequence ID" value="CAD9707646.1"/>
    <property type="molecule type" value="Transcribed_RNA"/>
</dbReference>
<organism evidence="5">
    <name type="scientific">Rhizochromulina marina</name>
    <dbReference type="NCBI Taxonomy" id="1034831"/>
    <lineage>
        <taxon>Eukaryota</taxon>
        <taxon>Sar</taxon>
        <taxon>Stramenopiles</taxon>
        <taxon>Ochrophyta</taxon>
        <taxon>Dictyochophyceae</taxon>
        <taxon>Rhizochromulinales</taxon>
        <taxon>Rhizochromulina</taxon>
    </lineage>
</organism>
<dbReference type="InterPro" id="IPR008630">
    <property type="entry name" value="Glyco_trans_34"/>
</dbReference>
<comment type="similarity">
    <text evidence="1">Belongs to the glycosyltransferase 34 family.</text>
</comment>
<dbReference type="PANTHER" id="PTHR31306:SF4">
    <property type="entry name" value="ALPHA-1,2-GALACTOSYLTRANSFERASE"/>
    <property type="match status" value="1"/>
</dbReference>
<dbReference type="GO" id="GO:0006487">
    <property type="term" value="P:protein N-linked glycosylation"/>
    <property type="evidence" value="ECO:0007669"/>
    <property type="project" value="TreeGrafter"/>
</dbReference>
<dbReference type="GO" id="GO:0016757">
    <property type="term" value="F:glycosyltransferase activity"/>
    <property type="evidence" value="ECO:0007669"/>
    <property type="project" value="UniProtKB-KW"/>
</dbReference>
<accession>A0A7S2WUX7</accession>
<protein>
    <recommendedName>
        <fullName evidence="6">Nucleotide-diphospho-sugar transferase domain-containing protein</fullName>
    </recommendedName>
</protein>
<evidence type="ECO:0000256" key="2">
    <source>
        <dbReference type="ARBA" id="ARBA00022676"/>
    </source>
</evidence>
<evidence type="ECO:0000256" key="1">
    <source>
        <dbReference type="ARBA" id="ARBA00005664"/>
    </source>
</evidence>
<keyword evidence="4" id="KW-1133">Transmembrane helix</keyword>
<gene>
    <name evidence="5" type="ORF">RMAR1173_LOCUS18637</name>
</gene>
<dbReference type="GO" id="GO:0000139">
    <property type="term" value="C:Golgi membrane"/>
    <property type="evidence" value="ECO:0007669"/>
    <property type="project" value="TreeGrafter"/>
</dbReference>
<keyword evidence="4" id="KW-0812">Transmembrane</keyword>
<keyword evidence="4" id="KW-0472">Membrane</keyword>
<dbReference type="PANTHER" id="PTHR31306">
    <property type="entry name" value="ALPHA-1,6-MANNOSYLTRANSFERASE MNN11-RELATED"/>
    <property type="match status" value="1"/>
</dbReference>
<proteinExistence type="inferred from homology"/>
<keyword evidence="3" id="KW-0808">Transferase</keyword>
<dbReference type="Gene3D" id="3.90.550.10">
    <property type="entry name" value="Spore Coat Polysaccharide Biosynthesis Protein SpsA, Chain A"/>
    <property type="match status" value="1"/>
</dbReference>
<evidence type="ECO:0000256" key="4">
    <source>
        <dbReference type="SAM" id="Phobius"/>
    </source>
</evidence>
<reference evidence="5" key="1">
    <citation type="submission" date="2021-01" db="EMBL/GenBank/DDBJ databases">
        <authorList>
            <person name="Corre E."/>
            <person name="Pelletier E."/>
            <person name="Niang G."/>
            <person name="Scheremetjew M."/>
            <person name="Finn R."/>
            <person name="Kale V."/>
            <person name="Holt S."/>
            <person name="Cochrane G."/>
            <person name="Meng A."/>
            <person name="Brown T."/>
            <person name="Cohen L."/>
        </authorList>
    </citation>
    <scope>NUCLEOTIDE SEQUENCE</scope>
    <source>
        <strain evidence="5">CCMP1243</strain>
    </source>
</reference>
<dbReference type="InterPro" id="IPR029044">
    <property type="entry name" value="Nucleotide-diphossugar_trans"/>
</dbReference>
<sequence length="353" mass="41242">MPGARKPWTWSTVYSTPQRQTMLGLALLCFIIAVWGLQVQYAWQIILLQQVLPPGRTACPVAMRHTPGRRDTPLRFGILLLFDDGMWSSQLSQDSLENKRQYAQRHGYDLVVARGKDIDRSRPAAWSKFKAMRKHLPRYDYLLYTDADTIVMNQEVKLESLVGDGSADVIITEDWNGVNTGVFMLRNSTWTYWFLREAWGLQGSEQEHMALHDRSAGGMKYPFEYEQRAVHYLLQTEIWTERHLPRYRPAITFEGALQTSETMWRHVQLLPQCALNSYMLYPSFFRRGYVSAQWVAGDFVVHMAGHKGSNKQQLFRYCFRMSQQAMTTRIDPRLKQRGRVLHHLRRLGHDRRG</sequence>
<feature type="transmembrane region" description="Helical" evidence="4">
    <location>
        <begin position="21"/>
        <end position="43"/>
    </location>
</feature>
<evidence type="ECO:0000256" key="3">
    <source>
        <dbReference type="ARBA" id="ARBA00022679"/>
    </source>
</evidence>
<name>A0A7S2WUX7_9STRA</name>
<dbReference type="SUPFAM" id="SSF53448">
    <property type="entry name" value="Nucleotide-diphospho-sugar transferases"/>
    <property type="match status" value="1"/>
</dbReference>
<evidence type="ECO:0008006" key="6">
    <source>
        <dbReference type="Google" id="ProtNLM"/>
    </source>
</evidence>
<dbReference type="AlphaFoldDB" id="A0A7S2WUX7"/>
<keyword evidence="2" id="KW-0328">Glycosyltransferase</keyword>
<dbReference type="Pfam" id="PF05637">
    <property type="entry name" value="Glyco_transf_34"/>
    <property type="match status" value="2"/>
</dbReference>
<evidence type="ECO:0000313" key="5">
    <source>
        <dbReference type="EMBL" id="CAD9707646.1"/>
    </source>
</evidence>